<protein>
    <recommendedName>
        <fullName evidence="3">CopG family transcriptional regulator</fullName>
    </recommendedName>
</protein>
<dbReference type="EMBL" id="CP014854">
    <property type="protein sequence ID" value="ASI98379.1"/>
    <property type="molecule type" value="Genomic_DNA"/>
</dbReference>
<accession>A0A218P0G0</accession>
<evidence type="ECO:0000313" key="1">
    <source>
        <dbReference type="EMBL" id="ASI98379.1"/>
    </source>
</evidence>
<proteinExistence type="predicted"/>
<dbReference type="GeneID" id="33323437"/>
<evidence type="ECO:0008006" key="3">
    <source>
        <dbReference type="Google" id="ProtNLM"/>
    </source>
</evidence>
<sequence length="73" mass="8808">MEVLSIRIPRELKRKMKEVDVNWSEEIRKFIEAKVREYRKKKALEEIDKMLAGLPETEKGTARKYVREDRDSN</sequence>
<dbReference type="RefSeq" id="WP_088862341.1">
    <property type="nucleotide sequence ID" value="NZ_CP014854.1"/>
</dbReference>
<dbReference type="PANTHER" id="PTHR42244">
    <property type="entry name" value="ANTITOXIN VAPB3-RELATED"/>
    <property type="match status" value="1"/>
</dbReference>
<evidence type="ECO:0000313" key="2">
    <source>
        <dbReference type="Proteomes" id="UP000197156"/>
    </source>
</evidence>
<dbReference type="Proteomes" id="UP000197156">
    <property type="component" value="Chromosome"/>
</dbReference>
<dbReference type="PANTHER" id="PTHR42244:SF2">
    <property type="entry name" value="ANTITOXIN VAPB3-RELATED"/>
    <property type="match status" value="1"/>
</dbReference>
<name>A0A218P0G0_THECE</name>
<organism evidence="1 2">
    <name type="scientific">Thermococcus celer Vu 13 = JCM 8558</name>
    <dbReference type="NCBI Taxonomy" id="1293037"/>
    <lineage>
        <taxon>Archaea</taxon>
        <taxon>Methanobacteriati</taxon>
        <taxon>Methanobacteriota</taxon>
        <taxon>Thermococci</taxon>
        <taxon>Thermococcales</taxon>
        <taxon>Thermococcaceae</taxon>
        <taxon>Thermococcus</taxon>
    </lineage>
</organism>
<dbReference type="OrthoDB" id="45710at2157"/>
<reference evidence="1 2" key="1">
    <citation type="submission" date="2016-03" db="EMBL/GenBank/DDBJ databases">
        <title>Complete genome sequence of Thermococcus celer.</title>
        <authorList>
            <person name="Oger P.M."/>
        </authorList>
    </citation>
    <scope>NUCLEOTIDE SEQUENCE [LARGE SCALE GENOMIC DNA]</scope>
    <source>
        <strain evidence="1 2">Vu 13</strain>
    </source>
</reference>
<keyword evidence="2" id="KW-1185">Reference proteome</keyword>
<dbReference type="KEGG" id="tce:A3L02_01760"/>
<dbReference type="InterPro" id="IPR039709">
    <property type="entry name" value="VapB3-like"/>
</dbReference>
<dbReference type="AlphaFoldDB" id="A0A218P0G0"/>
<gene>
    <name evidence="1" type="ORF">A3L02_01760</name>
</gene>